<dbReference type="InterPro" id="IPR034154">
    <property type="entry name" value="TOPRIM_DnaG/twinkle"/>
</dbReference>
<evidence type="ECO:0000259" key="2">
    <source>
        <dbReference type="Pfam" id="PF06048"/>
    </source>
</evidence>
<feature type="compositionally biased region" description="Basic residues" evidence="1">
    <location>
        <begin position="398"/>
        <end position="409"/>
    </location>
</feature>
<proteinExistence type="predicted"/>
<dbReference type="GO" id="GO:0003677">
    <property type="term" value="F:DNA binding"/>
    <property type="evidence" value="ECO:0007669"/>
    <property type="project" value="InterPro"/>
</dbReference>
<dbReference type="SUPFAM" id="SSF57783">
    <property type="entry name" value="Zinc beta-ribbon"/>
    <property type="match status" value="1"/>
</dbReference>
<comment type="caution">
    <text evidence="3">The sequence shown here is derived from an EMBL/GenBank/DDBJ whole genome shotgun (WGS) entry which is preliminary data.</text>
</comment>
<dbReference type="Gene3D" id="3.90.580.10">
    <property type="entry name" value="Zinc finger, CHC2-type domain"/>
    <property type="match status" value="1"/>
</dbReference>
<dbReference type="InterPro" id="IPR036977">
    <property type="entry name" value="DNA_primase_Znf_CHC2"/>
</dbReference>
<feature type="region of interest" description="Disordered" evidence="1">
    <location>
        <begin position="66"/>
        <end position="85"/>
    </location>
</feature>
<name>A0A3M5TZW6_9PSED</name>
<reference evidence="3 4" key="1">
    <citation type="submission" date="2018-08" db="EMBL/GenBank/DDBJ databases">
        <title>Recombination of ecologically and evolutionarily significant loci maintains genetic cohesion in the Pseudomonas syringae species complex.</title>
        <authorList>
            <person name="Dillon M."/>
            <person name="Thakur S."/>
            <person name="Almeida R.N.D."/>
            <person name="Weir B.S."/>
            <person name="Guttman D.S."/>
        </authorList>
    </citation>
    <scope>NUCLEOTIDE SEQUENCE [LARGE SCALE GENOMIC DNA]</scope>
    <source>
        <strain evidence="3 4">ICMP 9749</strain>
    </source>
</reference>
<organism evidence="3 4">
    <name type="scientific">Pseudomonas avellanae</name>
    <dbReference type="NCBI Taxonomy" id="46257"/>
    <lineage>
        <taxon>Bacteria</taxon>
        <taxon>Pseudomonadati</taxon>
        <taxon>Pseudomonadota</taxon>
        <taxon>Gammaproteobacteria</taxon>
        <taxon>Pseudomonadales</taxon>
        <taxon>Pseudomonadaceae</taxon>
        <taxon>Pseudomonas</taxon>
    </lineage>
</organism>
<feature type="region of interest" description="Disordered" evidence="1">
    <location>
        <begin position="1"/>
        <end position="42"/>
    </location>
</feature>
<gene>
    <name evidence="3" type="ORF">ALP32_04108</name>
</gene>
<feature type="region of interest" description="Disordered" evidence="1">
    <location>
        <begin position="379"/>
        <end position="417"/>
    </location>
</feature>
<dbReference type="EMBL" id="RBTX01000141">
    <property type="protein sequence ID" value="RMU38923.1"/>
    <property type="molecule type" value="Genomic_DNA"/>
</dbReference>
<evidence type="ECO:0000256" key="1">
    <source>
        <dbReference type="SAM" id="MobiDB-lite"/>
    </source>
</evidence>
<dbReference type="Gene3D" id="3.40.1360.10">
    <property type="match status" value="1"/>
</dbReference>
<feature type="compositionally biased region" description="Polar residues" evidence="1">
    <location>
        <begin position="22"/>
        <end position="40"/>
    </location>
</feature>
<accession>A0A3M5TZW6</accession>
<dbReference type="GO" id="GO:0006260">
    <property type="term" value="P:DNA replication"/>
    <property type="evidence" value="ECO:0007669"/>
    <property type="project" value="InterPro"/>
</dbReference>
<dbReference type="InterPro" id="IPR009270">
    <property type="entry name" value="DUF927"/>
</dbReference>
<dbReference type="GO" id="GO:0008270">
    <property type="term" value="F:zinc ion binding"/>
    <property type="evidence" value="ECO:0007669"/>
    <property type="project" value="InterPro"/>
</dbReference>
<evidence type="ECO:0000313" key="3">
    <source>
        <dbReference type="EMBL" id="RMU38923.1"/>
    </source>
</evidence>
<dbReference type="Proteomes" id="UP000281514">
    <property type="component" value="Unassembled WGS sequence"/>
</dbReference>
<dbReference type="Pfam" id="PF06048">
    <property type="entry name" value="DUF927"/>
    <property type="match status" value="1"/>
</dbReference>
<protein>
    <recommendedName>
        <fullName evidence="2">DUF927 domain-containing protein</fullName>
    </recommendedName>
</protein>
<evidence type="ECO:0000313" key="4">
    <source>
        <dbReference type="Proteomes" id="UP000281514"/>
    </source>
</evidence>
<feature type="domain" description="DUF927" evidence="2">
    <location>
        <begin position="421"/>
        <end position="697"/>
    </location>
</feature>
<dbReference type="CDD" id="cd01029">
    <property type="entry name" value="TOPRIM_primases"/>
    <property type="match status" value="1"/>
</dbReference>
<dbReference type="AlphaFoldDB" id="A0A3M5TZW6"/>
<sequence length="995" mass="107920">MGCPLPGRYGQGHHRRRDHQPAVSNGGSPMSASGSKTRPSFAQVKSAALRNIDKVLAHWLPNGKRVDGGKEYTAPNPTRTDKRAGSLKISISKGTWSDFATGDKGGDLIDLVRYIDGGTDVDACNKLADLLGVTADSPPAKSVPAKSKALEWIAIQPIPAEAMNKCPVKHRQHGAPSKVWIYRDDKGQPLMALYRFDLAPDEDGKPKKVFAPLTWCERSDGETTQWRWQGLPEPRPLLRRDELALRADAPVVLCEGEKAADAAADLMPNYVATCWPNGSNSWHKADLTPLKGRNVLLWPDNDDSGKTCMEAVAHKLREIGAGSVRFIALEVFKRKPTMKNERAAFAKGGHWDNGDDAADAAAKDWTAAHFAELERSGELFSVEEKTPAAEEPEPTPKSKTKPTAKRPAKPKNDLMPGGFRLTPEGVFYAGDDGEARPVCSPLEILARTRDDKGHNWGLLVEFDDPDGAKKRWNIPARTMTGDFGKDVLGPLVDMGLRLAGSRSGRNARNDLQSYLGGFDSAQRARLVTRLGWHDSAFLLPEQQVGLHSEHLHFYEAGSQLPPISEAGTLEQWQEQIGALCVGNHRLAFVVGVALAGPLLHMLGHESGGFHLYGDSSGGKTTHLQVAASIYGGPRLVRSWRSTDNALESIAAAHSDGLLVLDEIGMCDPRIIGETVYMLGNGTGKARANDRGQAGRQVQEWRLLFLSTGEKTLAQHMAEANKELKAGMEVRMLAVPADASKGLGMFDTLNGFDDAAALSDALKARVAKYYGTPLTAFLTALCEPDKRHAWSAILRRTLEGFIAKSLPASASGQAHRAAARFGLAAAAGELATAMGITGWPDGTATTAARVCLNAWMNERGGVGNFEGDAIVSRLRQVIERFGESRFTRWESAAAKIDEHGPRTIDRLGFRKTMEHGLGDSLHTTNTYYVLPESWRSEIFRGMNINAVNKELLQRGVIEPGNDGKASSLVRLPGLGTQRCYIVKTIPGLAESEARAA</sequence>
<feature type="compositionally biased region" description="Basic and acidic residues" evidence="1">
    <location>
        <begin position="379"/>
        <end position="388"/>
    </location>
</feature>